<name>A0A345YP49_9MICO</name>
<proteinExistence type="predicted"/>
<evidence type="ECO:0000259" key="1">
    <source>
        <dbReference type="Pfam" id="PF18050"/>
    </source>
</evidence>
<dbReference type="InterPro" id="IPR029000">
    <property type="entry name" value="Cyclophilin-like_dom_sf"/>
</dbReference>
<dbReference type="Proteomes" id="UP000254236">
    <property type="component" value="Chromosome"/>
</dbReference>
<evidence type="ECO:0000313" key="3">
    <source>
        <dbReference type="EMBL" id="RRR24719.1"/>
    </source>
</evidence>
<organism evidence="3 5">
    <name type="scientific">Brachybacterium saurashtrense</name>
    <dbReference type="NCBI Taxonomy" id="556288"/>
    <lineage>
        <taxon>Bacteria</taxon>
        <taxon>Bacillati</taxon>
        <taxon>Actinomycetota</taxon>
        <taxon>Actinomycetes</taxon>
        <taxon>Micrococcales</taxon>
        <taxon>Dermabacteraceae</taxon>
        <taxon>Brachybacterium</taxon>
    </lineage>
</organism>
<evidence type="ECO:0000313" key="2">
    <source>
        <dbReference type="EMBL" id="AXK45701.1"/>
    </source>
</evidence>
<dbReference type="Pfam" id="PF18050">
    <property type="entry name" value="Cyclophil_like2"/>
    <property type="match status" value="1"/>
</dbReference>
<dbReference type="RefSeq" id="WP_115413449.1">
    <property type="nucleotide sequence ID" value="NZ_CP031356.1"/>
</dbReference>
<dbReference type="KEGG" id="bsau:DWV08_08835"/>
<sequence>MDIRLTSEVATLHGTLGDGAAARDLAAMLPLTLTLADFHATEMIADLPGRLRTDDSPAAAAARAGDIAYYAPWGNLALFLRDFPRSSGLVILGRFDGPADALTGLDGRTVTLAAVEQGG</sequence>
<dbReference type="AlphaFoldDB" id="A0A345YP49"/>
<dbReference type="InterPro" id="IPR041183">
    <property type="entry name" value="Cyclophilin-like"/>
</dbReference>
<protein>
    <recommendedName>
        <fullName evidence="1">Cyclophilin-like domain-containing protein</fullName>
    </recommendedName>
</protein>
<keyword evidence="4" id="KW-1185">Reference proteome</keyword>
<gene>
    <name evidence="2" type="ORF">DWV08_08835</name>
    <name evidence="3" type="ORF">DXU92_00580</name>
</gene>
<dbReference type="Proteomes" id="UP000282185">
    <property type="component" value="Unassembled WGS sequence"/>
</dbReference>
<evidence type="ECO:0000313" key="4">
    <source>
        <dbReference type="Proteomes" id="UP000254236"/>
    </source>
</evidence>
<dbReference type="Gene3D" id="2.40.100.20">
    <property type="match status" value="1"/>
</dbReference>
<dbReference type="EMBL" id="QSWH01000001">
    <property type="protein sequence ID" value="RRR24719.1"/>
    <property type="molecule type" value="Genomic_DNA"/>
</dbReference>
<dbReference type="OrthoDB" id="5298378at2"/>
<accession>A0A345YP49</accession>
<reference evidence="2 4" key="1">
    <citation type="submission" date="2018-07" db="EMBL/GenBank/DDBJ databases">
        <title>Brachybacterium saurashtrense DSM 23186 genome sequence.</title>
        <authorList>
            <person name="Guo L."/>
        </authorList>
    </citation>
    <scope>NUCLEOTIDE SEQUENCE [LARGE SCALE GENOMIC DNA]</scope>
    <source>
        <strain evidence="2 4">DSM 23186</strain>
    </source>
</reference>
<dbReference type="SUPFAM" id="SSF50891">
    <property type="entry name" value="Cyclophilin-like"/>
    <property type="match status" value="1"/>
</dbReference>
<dbReference type="EMBL" id="CP031356">
    <property type="protein sequence ID" value="AXK45701.1"/>
    <property type="molecule type" value="Genomic_DNA"/>
</dbReference>
<evidence type="ECO:0000313" key="5">
    <source>
        <dbReference type="Proteomes" id="UP000282185"/>
    </source>
</evidence>
<feature type="domain" description="Cyclophilin-like" evidence="1">
    <location>
        <begin position="10"/>
        <end position="110"/>
    </location>
</feature>
<reference evidence="3 5" key="2">
    <citation type="submission" date="2018-08" db="EMBL/GenBank/DDBJ databases">
        <title>Brachybacterium saurashtrense DSM 23186.</title>
        <authorList>
            <person name="Li Y."/>
        </authorList>
    </citation>
    <scope>NUCLEOTIDE SEQUENCE [LARGE SCALE GENOMIC DNA]</scope>
    <source>
        <strain evidence="3 5">DSM 23186</strain>
    </source>
</reference>